<dbReference type="AlphaFoldDB" id="A0A645D8F2"/>
<dbReference type="InterPro" id="IPR029063">
    <property type="entry name" value="SAM-dependent_MTases_sf"/>
</dbReference>
<evidence type="ECO:0000259" key="1">
    <source>
        <dbReference type="Pfam" id="PF13649"/>
    </source>
</evidence>
<gene>
    <name evidence="2" type="primary">ubiG_51</name>
    <name evidence="2" type="ORF">SDC9_132558</name>
</gene>
<feature type="domain" description="Methyltransferase" evidence="1">
    <location>
        <begin position="41"/>
        <end position="138"/>
    </location>
</feature>
<name>A0A645D8F2_9ZZZZ</name>
<protein>
    <submittedName>
        <fullName evidence="2">Ubiquinone biosynthesis O-methyltransferase</fullName>
        <ecNumber evidence="2">2.1.1.222</ecNumber>
    </submittedName>
</protein>
<dbReference type="PANTHER" id="PTHR43464:SF75">
    <property type="entry name" value="METHYLTRANSFERASE TYPE 11"/>
    <property type="match status" value="1"/>
</dbReference>
<dbReference type="PANTHER" id="PTHR43464">
    <property type="entry name" value="METHYLTRANSFERASE"/>
    <property type="match status" value="1"/>
</dbReference>
<accession>A0A645D8F2</accession>
<dbReference type="InterPro" id="IPR041698">
    <property type="entry name" value="Methyltransf_25"/>
</dbReference>
<dbReference type="Gene3D" id="3.40.50.150">
    <property type="entry name" value="Vaccinia Virus protein VP39"/>
    <property type="match status" value="1"/>
</dbReference>
<evidence type="ECO:0000313" key="2">
    <source>
        <dbReference type="EMBL" id="MPM85477.1"/>
    </source>
</evidence>
<dbReference type="GO" id="GO:0102208">
    <property type="term" value="F:2-polyprenyl-6-hydroxyphenol methylase activity"/>
    <property type="evidence" value="ECO:0007669"/>
    <property type="project" value="UniProtKB-EC"/>
</dbReference>
<dbReference type="SUPFAM" id="SSF53335">
    <property type="entry name" value="S-adenosyl-L-methionine-dependent methyltransferases"/>
    <property type="match status" value="1"/>
</dbReference>
<organism evidence="2">
    <name type="scientific">bioreactor metagenome</name>
    <dbReference type="NCBI Taxonomy" id="1076179"/>
    <lineage>
        <taxon>unclassified sequences</taxon>
        <taxon>metagenomes</taxon>
        <taxon>ecological metagenomes</taxon>
    </lineage>
</organism>
<keyword evidence="2" id="KW-0830">Ubiquinone</keyword>
<keyword evidence="2" id="KW-0489">Methyltransferase</keyword>
<dbReference type="CDD" id="cd02440">
    <property type="entry name" value="AdoMet_MTases"/>
    <property type="match status" value="1"/>
</dbReference>
<comment type="caution">
    <text evidence="2">The sequence shown here is derived from an EMBL/GenBank/DDBJ whole genome shotgun (WGS) entry which is preliminary data.</text>
</comment>
<dbReference type="EC" id="2.1.1.222" evidence="2"/>
<keyword evidence="2" id="KW-0808">Transferase</keyword>
<dbReference type="EMBL" id="VSSQ01033771">
    <property type="protein sequence ID" value="MPM85477.1"/>
    <property type="molecule type" value="Genomic_DNA"/>
</dbReference>
<proteinExistence type="predicted"/>
<sequence>MNGYSYLAGCYDQLTADVDYPRWADYIEAQFKRAGRPVRTVLDLACGTGTLTWILAGRGYDMTGVDLSGDMLSQAAEKAETSGSEIPPLFLCQSMEKLDLNDTVDACVCCLDSVNHITSPARLRRAFARVHLFLSPGGLFLFDINSPRALMDMDGGMFIDETEDTYCVWRADYSARRRICAFGMDIFRRNGDLWRREREEHEEYAYTPEELTGFLKEAGFTRIRQYGNLKLRAPGPSENRIFFTARKVL</sequence>
<dbReference type="Pfam" id="PF13649">
    <property type="entry name" value="Methyltransf_25"/>
    <property type="match status" value="1"/>
</dbReference>
<reference evidence="2" key="1">
    <citation type="submission" date="2019-08" db="EMBL/GenBank/DDBJ databases">
        <authorList>
            <person name="Kucharzyk K."/>
            <person name="Murdoch R.W."/>
            <person name="Higgins S."/>
            <person name="Loffler F."/>
        </authorList>
    </citation>
    <scope>NUCLEOTIDE SEQUENCE</scope>
</reference>
<dbReference type="Gene3D" id="2.20.25.110">
    <property type="entry name" value="S-adenosyl-L-methionine-dependent methyltransferases"/>
    <property type="match status" value="1"/>
</dbReference>
<dbReference type="GO" id="GO:0032259">
    <property type="term" value="P:methylation"/>
    <property type="evidence" value="ECO:0007669"/>
    <property type="project" value="UniProtKB-KW"/>
</dbReference>